<dbReference type="CDD" id="cd01115">
    <property type="entry name" value="SLC13_permease"/>
    <property type="match status" value="1"/>
</dbReference>
<evidence type="ECO:0000313" key="11">
    <source>
        <dbReference type="EMBL" id="ARI78502.1"/>
    </source>
</evidence>
<dbReference type="Proteomes" id="UP000192527">
    <property type="component" value="Chromosome"/>
</dbReference>
<evidence type="ECO:0000313" key="12">
    <source>
        <dbReference type="Proteomes" id="UP000192527"/>
    </source>
</evidence>
<evidence type="ECO:0000256" key="4">
    <source>
        <dbReference type="ARBA" id="ARBA00022448"/>
    </source>
</evidence>
<feature type="transmembrane region" description="Helical" evidence="10">
    <location>
        <begin position="130"/>
        <end position="149"/>
    </location>
</feature>
<dbReference type="GO" id="GO:0015141">
    <property type="term" value="F:succinate transmembrane transporter activity"/>
    <property type="evidence" value="ECO:0007669"/>
    <property type="project" value="UniProtKB-ARBA"/>
</dbReference>
<dbReference type="PANTHER" id="PTHR10283:SF82">
    <property type="entry name" value="SOLUTE CARRIER FAMILY 13 MEMBER 2"/>
    <property type="match status" value="1"/>
</dbReference>
<keyword evidence="8 10" id="KW-0472">Membrane</keyword>
<keyword evidence="4" id="KW-0813">Transport</keyword>
<evidence type="ECO:0000256" key="1">
    <source>
        <dbReference type="ARBA" id="ARBA00004141"/>
    </source>
</evidence>
<evidence type="ECO:0000256" key="3">
    <source>
        <dbReference type="ARBA" id="ARBA00020150"/>
    </source>
</evidence>
<accession>A0A1W5ZYZ7</accession>
<feature type="transmembrane region" description="Helical" evidence="10">
    <location>
        <begin position="419"/>
        <end position="441"/>
    </location>
</feature>
<keyword evidence="12" id="KW-1185">Reference proteome</keyword>
<evidence type="ECO:0000256" key="9">
    <source>
        <dbReference type="ARBA" id="ARBA00031174"/>
    </source>
</evidence>
<feature type="transmembrane region" description="Helical" evidence="10">
    <location>
        <begin position="388"/>
        <end position="407"/>
    </location>
</feature>
<organism evidence="11 12">
    <name type="scientific">Halobacillus mangrovi</name>
    <dbReference type="NCBI Taxonomy" id="402384"/>
    <lineage>
        <taxon>Bacteria</taxon>
        <taxon>Bacillati</taxon>
        <taxon>Bacillota</taxon>
        <taxon>Bacilli</taxon>
        <taxon>Bacillales</taxon>
        <taxon>Bacillaceae</taxon>
        <taxon>Halobacillus</taxon>
    </lineage>
</organism>
<evidence type="ECO:0000256" key="8">
    <source>
        <dbReference type="ARBA" id="ARBA00023136"/>
    </source>
</evidence>
<dbReference type="InterPro" id="IPR031312">
    <property type="entry name" value="Na/sul_symport_CS"/>
</dbReference>
<feature type="transmembrane region" description="Helical" evidence="10">
    <location>
        <begin position="472"/>
        <end position="489"/>
    </location>
</feature>
<keyword evidence="7 10" id="KW-1133">Transmembrane helix</keyword>
<proteinExistence type="inferred from homology"/>
<dbReference type="InterPro" id="IPR001898">
    <property type="entry name" value="SLC13A/DASS"/>
</dbReference>
<dbReference type="EMBL" id="CP020772">
    <property type="protein sequence ID" value="ARI78502.1"/>
    <property type="molecule type" value="Genomic_DNA"/>
</dbReference>
<feature type="transmembrane region" description="Helical" evidence="10">
    <location>
        <begin position="158"/>
        <end position="180"/>
    </location>
</feature>
<dbReference type="STRING" id="402384.HM131_17390"/>
<feature type="transmembrane region" description="Helical" evidence="10">
    <location>
        <begin position="510"/>
        <end position="530"/>
    </location>
</feature>
<dbReference type="GO" id="GO:0005886">
    <property type="term" value="C:plasma membrane"/>
    <property type="evidence" value="ECO:0007669"/>
    <property type="project" value="TreeGrafter"/>
</dbReference>
<dbReference type="KEGG" id="hmn:HM131_17390"/>
<name>A0A1W5ZYZ7_9BACI</name>
<evidence type="ECO:0000256" key="7">
    <source>
        <dbReference type="ARBA" id="ARBA00022989"/>
    </source>
</evidence>
<evidence type="ECO:0000256" key="2">
    <source>
        <dbReference type="ARBA" id="ARBA00006772"/>
    </source>
</evidence>
<feature type="transmembrane region" description="Helical" evidence="10">
    <location>
        <begin position="59"/>
        <end position="77"/>
    </location>
</feature>
<dbReference type="OrthoDB" id="9766267at2"/>
<dbReference type="GO" id="GO:0015293">
    <property type="term" value="F:symporter activity"/>
    <property type="evidence" value="ECO:0007669"/>
    <property type="project" value="UniProtKB-KW"/>
</dbReference>
<gene>
    <name evidence="11" type="ORF">HM131_17390</name>
</gene>
<feature type="transmembrane region" description="Helical" evidence="10">
    <location>
        <begin position="327"/>
        <end position="345"/>
    </location>
</feature>
<evidence type="ECO:0000256" key="10">
    <source>
        <dbReference type="SAM" id="Phobius"/>
    </source>
</evidence>
<dbReference type="Pfam" id="PF00939">
    <property type="entry name" value="Na_sulph_symp"/>
    <property type="match status" value="1"/>
</dbReference>
<dbReference type="NCBIfam" id="TIGR00785">
    <property type="entry name" value="dass"/>
    <property type="match status" value="1"/>
</dbReference>
<evidence type="ECO:0000256" key="5">
    <source>
        <dbReference type="ARBA" id="ARBA00022692"/>
    </source>
</evidence>
<feature type="transmembrane region" description="Helical" evidence="10">
    <location>
        <begin position="270"/>
        <end position="293"/>
    </location>
</feature>
<feature type="transmembrane region" description="Helical" evidence="10">
    <location>
        <begin position="230"/>
        <end position="250"/>
    </location>
</feature>
<dbReference type="PROSITE" id="PS01271">
    <property type="entry name" value="NA_SULFATE"/>
    <property type="match status" value="1"/>
</dbReference>
<feature type="transmembrane region" description="Helical" evidence="10">
    <location>
        <begin position="357"/>
        <end position="376"/>
    </location>
</feature>
<comment type="subcellular location">
    <subcellularLocation>
        <location evidence="1">Membrane</location>
        <topology evidence="1">Multi-pass membrane protein</topology>
    </subcellularLocation>
</comment>
<dbReference type="PANTHER" id="PTHR10283">
    <property type="entry name" value="SOLUTE CARRIER FAMILY 13 MEMBER"/>
    <property type="match status" value="1"/>
</dbReference>
<sequence>MQTSTPLKNFWQRLWAMHDQAKDLMKFSVTGNTERMQEKEAKKAQTGGSGPSFDMRQKIGLFLGPILFILILIFFKPEGLSESAVAILASTVWIATWWITEAMPIPATSLLPLILFPLTGGLGGDATASSYGDNTIFLFMGGFLIALAMQKWDLHKRIALFIIGLVGTSTELIVLGFMLATGALSMWISNTATSMMMVPIGMAVIYQAAEQLKKEGEGEVDHSSFNFGKVIMLGIAYSASIGGLATLIGTPPNTIFRAVVQKTYGIEISFAGWMAFGVPLSIIFLAIAWFYLVKVAFPMKIKQLPGGKKVIHNEKEALGVMSPEEKIVMTVFTITALAWISRSFVLVQINENINDTIIAMIAAIALFLIPSISRKGDFILDWDTAKGLPWGILLLFGAGLAIATGFQESGLAEWIGTQLTILEGVTFILILAIVVAIVIFLTEITSNTATATMMFPIMASLAQAISVHPYSLMIGAGVAASCAFMLPVATPPNAVVFGSGYLRIPDMAKAGFLLNIFAIFLVTLAIYFYLPMIWGIDLTSFPDQFQK</sequence>
<evidence type="ECO:0000256" key="6">
    <source>
        <dbReference type="ARBA" id="ARBA00022847"/>
    </source>
</evidence>
<dbReference type="RefSeq" id="WP_085030961.1">
    <property type="nucleotide sequence ID" value="NZ_CP020772.1"/>
</dbReference>
<dbReference type="AlphaFoldDB" id="A0A1W5ZYZ7"/>
<protein>
    <recommendedName>
        <fullName evidence="3">Sodium-dependent dicarboxylate transporter SdcS</fullName>
    </recommendedName>
    <alternativeName>
        <fullName evidence="9">Na(+)/dicarboxylate symporter</fullName>
    </alternativeName>
</protein>
<reference evidence="11 12" key="1">
    <citation type="submission" date="2017-04" db="EMBL/GenBank/DDBJ databases">
        <title>The whole genome sequencing and assembly of Halobacillus mangrovi strain.</title>
        <authorList>
            <person name="Lee S.-J."/>
            <person name="Park M.-K."/>
            <person name="Kim J.-Y."/>
            <person name="Lee Y.-J."/>
            <person name="Yi H."/>
            <person name="Bahn Y.-S."/>
            <person name="Kim J.F."/>
            <person name="Lee D.-W."/>
        </authorList>
    </citation>
    <scope>NUCLEOTIDE SEQUENCE [LARGE SCALE GENOMIC DNA]</scope>
    <source>
        <strain evidence="11 12">KTB 131</strain>
    </source>
</reference>
<keyword evidence="5 10" id="KW-0812">Transmembrane</keyword>
<comment type="similarity">
    <text evidence="2">Belongs to the SLC13A/DASS transporter (TC 2.A.47) family. NADC subfamily.</text>
</comment>
<keyword evidence="6" id="KW-0769">Symport</keyword>